<dbReference type="PANTHER" id="PTHR45677:SF8">
    <property type="entry name" value="CYSTEINE SULFINIC ACID DECARBOXYLASE"/>
    <property type="match status" value="1"/>
</dbReference>
<feature type="modified residue" description="N6-(pyridoxal phosphate)lysine" evidence="6">
    <location>
        <position position="278"/>
    </location>
</feature>
<dbReference type="GO" id="GO:0004058">
    <property type="term" value="F:aromatic-L-amino-acid decarboxylase activity"/>
    <property type="evidence" value="ECO:0007669"/>
    <property type="project" value="UniProtKB-ARBA"/>
</dbReference>
<dbReference type="InterPro" id="IPR002129">
    <property type="entry name" value="PyrdxlP-dep_de-COase"/>
</dbReference>
<organism evidence="8 9">
    <name type="scientific">Actinospica acidithermotolerans</name>
    <dbReference type="NCBI Taxonomy" id="2828514"/>
    <lineage>
        <taxon>Bacteria</taxon>
        <taxon>Bacillati</taxon>
        <taxon>Actinomycetota</taxon>
        <taxon>Actinomycetes</taxon>
        <taxon>Catenulisporales</taxon>
        <taxon>Actinospicaceae</taxon>
        <taxon>Actinospica</taxon>
    </lineage>
</organism>
<reference evidence="8" key="1">
    <citation type="submission" date="2021-04" db="EMBL/GenBank/DDBJ databases">
        <title>Genome based classification of Actinospica acidithermotolerans sp. nov., an actinobacterium isolated from an Indonesian hot spring.</title>
        <authorList>
            <person name="Kusuma A.B."/>
            <person name="Putra K.E."/>
            <person name="Nafisah S."/>
            <person name="Loh J."/>
            <person name="Nouioui I."/>
            <person name="Goodfellow M."/>
        </authorList>
    </citation>
    <scope>NUCLEOTIDE SEQUENCE</scope>
    <source>
        <strain evidence="8">MGRD01-02</strain>
    </source>
</reference>
<keyword evidence="5 7" id="KW-0456">Lyase</keyword>
<name>A0A941IGJ2_9ACTN</name>
<dbReference type="Gene3D" id="3.40.640.10">
    <property type="entry name" value="Type I PLP-dependent aspartate aminotransferase-like (Major domain)"/>
    <property type="match status" value="1"/>
</dbReference>
<dbReference type="InterPro" id="IPR015422">
    <property type="entry name" value="PyrdxlP-dep_Trfase_small"/>
</dbReference>
<evidence type="ECO:0000313" key="8">
    <source>
        <dbReference type="EMBL" id="MBR7827460.1"/>
    </source>
</evidence>
<dbReference type="InterPro" id="IPR015421">
    <property type="entry name" value="PyrdxlP-dep_Trfase_major"/>
</dbReference>
<evidence type="ECO:0000256" key="5">
    <source>
        <dbReference type="ARBA" id="ARBA00023239"/>
    </source>
</evidence>
<dbReference type="Gene3D" id="3.90.1150.10">
    <property type="entry name" value="Aspartate Aminotransferase, domain 1"/>
    <property type="match status" value="1"/>
</dbReference>
<dbReference type="PANTHER" id="PTHR45677">
    <property type="entry name" value="GLUTAMATE DECARBOXYLASE-RELATED"/>
    <property type="match status" value="1"/>
</dbReference>
<dbReference type="Pfam" id="PF00282">
    <property type="entry name" value="Pyridoxal_deC"/>
    <property type="match status" value="1"/>
</dbReference>
<keyword evidence="3" id="KW-0210">Decarboxylase</keyword>
<evidence type="ECO:0000256" key="3">
    <source>
        <dbReference type="ARBA" id="ARBA00022793"/>
    </source>
</evidence>
<dbReference type="GO" id="GO:0005737">
    <property type="term" value="C:cytoplasm"/>
    <property type="evidence" value="ECO:0007669"/>
    <property type="project" value="TreeGrafter"/>
</dbReference>
<keyword evidence="8" id="KW-0032">Aminotransferase</keyword>
<dbReference type="AlphaFoldDB" id="A0A941IGJ2"/>
<comment type="caution">
    <text evidence="8">The sequence shown here is derived from an EMBL/GenBank/DDBJ whole genome shotgun (WGS) entry which is preliminary data.</text>
</comment>
<dbReference type="GO" id="GO:0008483">
    <property type="term" value="F:transaminase activity"/>
    <property type="evidence" value="ECO:0007669"/>
    <property type="project" value="UniProtKB-KW"/>
</dbReference>
<evidence type="ECO:0000256" key="2">
    <source>
        <dbReference type="ARBA" id="ARBA00009533"/>
    </source>
</evidence>
<comment type="cofactor">
    <cofactor evidence="1 6 7">
        <name>pyridoxal 5'-phosphate</name>
        <dbReference type="ChEBI" id="CHEBI:597326"/>
    </cofactor>
</comment>
<proteinExistence type="inferred from homology"/>
<dbReference type="GO" id="GO:0030170">
    <property type="term" value="F:pyridoxal phosphate binding"/>
    <property type="evidence" value="ECO:0007669"/>
    <property type="project" value="InterPro"/>
</dbReference>
<evidence type="ECO:0000256" key="1">
    <source>
        <dbReference type="ARBA" id="ARBA00001933"/>
    </source>
</evidence>
<protein>
    <submittedName>
        <fullName evidence="8">Aspartate aminotransferase family protein</fullName>
    </submittedName>
</protein>
<keyword evidence="8" id="KW-0808">Transferase</keyword>
<dbReference type="EMBL" id="JAGSOH010000035">
    <property type="protein sequence ID" value="MBR7827460.1"/>
    <property type="molecule type" value="Genomic_DNA"/>
</dbReference>
<dbReference type="RefSeq" id="WP_212518604.1">
    <property type="nucleotide sequence ID" value="NZ_JAGSOH010000035.1"/>
</dbReference>
<dbReference type="Proteomes" id="UP000676325">
    <property type="component" value="Unassembled WGS sequence"/>
</dbReference>
<comment type="similarity">
    <text evidence="2 7">Belongs to the group II decarboxylase family.</text>
</comment>
<dbReference type="SUPFAM" id="SSF53383">
    <property type="entry name" value="PLP-dependent transferases"/>
    <property type="match status" value="1"/>
</dbReference>
<evidence type="ECO:0000256" key="7">
    <source>
        <dbReference type="RuleBase" id="RU000382"/>
    </source>
</evidence>
<dbReference type="InterPro" id="IPR015424">
    <property type="entry name" value="PyrdxlP-dep_Trfase"/>
</dbReference>
<sequence length="461" mass="47743">MSGGPLPAGGPAALEAEVRAAFTPVLPPMGLGAWSLDVLIGYLPTHTVRPAHPYAAAHLHCPPDPVAVEADQLVAALNPSQDSWDQSAAASVIEACVIEEYSALAFGAPGSGSITSGGTESNHFALLLARDAALARAYAVDPAETGIPAAAAGRLRILTSEVAHFSVARAAAQLGLGERAVIPVPVQEDHRLDAAALSQAAKRIAADGDTLVAVVATAGTTDAGAIDPLTECASVARKHDAWFHVDAAYGGGLLLSNVRRSMLAGIELADSATVDLHKFGWQPIPAGLLLTRDPQALAPISRRVAYLSDLDDEAAGYPNLLGRSLRTTRRPDAVKILAAGRHHGLDGFTQMIESCFAQTAHVAAAIEARPEFELALRPALTTVLFRYRARNGDPDRVNAEARRALLAAGSAVVGRTALPGGGPGSLRLKFTLLRPETTNAELDALLDLVAAAAHACDVPSS</sequence>
<evidence type="ECO:0000256" key="6">
    <source>
        <dbReference type="PIRSR" id="PIRSR602129-50"/>
    </source>
</evidence>
<accession>A0A941IGJ2</accession>
<gene>
    <name evidence="8" type="ORF">KDK95_14170</name>
</gene>
<keyword evidence="4 6" id="KW-0663">Pyridoxal phosphate</keyword>
<evidence type="ECO:0000256" key="4">
    <source>
        <dbReference type="ARBA" id="ARBA00022898"/>
    </source>
</evidence>
<dbReference type="GO" id="GO:0019752">
    <property type="term" value="P:carboxylic acid metabolic process"/>
    <property type="evidence" value="ECO:0007669"/>
    <property type="project" value="InterPro"/>
</dbReference>
<evidence type="ECO:0000313" key="9">
    <source>
        <dbReference type="Proteomes" id="UP000676325"/>
    </source>
</evidence>
<keyword evidence="9" id="KW-1185">Reference proteome</keyword>